<feature type="chain" id="PRO_5020025353" description="Helitron helicase-like domain-containing protein" evidence="1">
    <location>
        <begin position="20"/>
        <end position="407"/>
    </location>
</feature>
<comment type="caution">
    <text evidence="3">The sequence shown here is derived from an EMBL/GenBank/DDBJ whole genome shotgun (WGS) entry which is preliminary data.</text>
</comment>
<evidence type="ECO:0000313" key="4">
    <source>
        <dbReference type="Proteomes" id="UP000299102"/>
    </source>
</evidence>
<feature type="domain" description="Helitron helicase-like" evidence="2">
    <location>
        <begin position="153"/>
        <end position="315"/>
    </location>
</feature>
<evidence type="ECO:0000256" key="1">
    <source>
        <dbReference type="SAM" id="SignalP"/>
    </source>
</evidence>
<reference evidence="3 4" key="1">
    <citation type="journal article" date="2019" name="Commun. Biol.">
        <title>The bagworm genome reveals a unique fibroin gene that provides high tensile strength.</title>
        <authorList>
            <person name="Kono N."/>
            <person name="Nakamura H."/>
            <person name="Ohtoshi R."/>
            <person name="Tomita M."/>
            <person name="Numata K."/>
            <person name="Arakawa K."/>
        </authorList>
    </citation>
    <scope>NUCLEOTIDE SEQUENCE [LARGE SCALE GENOMIC DNA]</scope>
</reference>
<evidence type="ECO:0000313" key="3">
    <source>
        <dbReference type="EMBL" id="GBP04814.1"/>
    </source>
</evidence>
<organism evidence="3 4">
    <name type="scientific">Eumeta variegata</name>
    <name type="common">Bagworm moth</name>
    <name type="synonym">Eumeta japonica</name>
    <dbReference type="NCBI Taxonomy" id="151549"/>
    <lineage>
        <taxon>Eukaryota</taxon>
        <taxon>Metazoa</taxon>
        <taxon>Ecdysozoa</taxon>
        <taxon>Arthropoda</taxon>
        <taxon>Hexapoda</taxon>
        <taxon>Insecta</taxon>
        <taxon>Pterygota</taxon>
        <taxon>Neoptera</taxon>
        <taxon>Endopterygota</taxon>
        <taxon>Lepidoptera</taxon>
        <taxon>Glossata</taxon>
        <taxon>Ditrysia</taxon>
        <taxon>Tineoidea</taxon>
        <taxon>Psychidae</taxon>
        <taxon>Oiketicinae</taxon>
        <taxon>Eumeta</taxon>
    </lineage>
</organism>
<dbReference type="OrthoDB" id="1728974at2759"/>
<keyword evidence="4" id="KW-1185">Reference proteome</keyword>
<proteinExistence type="predicted"/>
<dbReference type="EMBL" id="BGZK01000015">
    <property type="protein sequence ID" value="GBP04814.1"/>
    <property type="molecule type" value="Genomic_DNA"/>
</dbReference>
<gene>
    <name evidence="3" type="ORF">EVAR_3733_1</name>
</gene>
<dbReference type="Pfam" id="PF14214">
    <property type="entry name" value="Helitron_like_N"/>
    <property type="match status" value="1"/>
</dbReference>
<dbReference type="Proteomes" id="UP000299102">
    <property type="component" value="Unassembled WGS sequence"/>
</dbReference>
<protein>
    <recommendedName>
        <fullName evidence="2">Helitron helicase-like domain-containing protein</fullName>
    </recommendedName>
</protein>
<dbReference type="InterPro" id="IPR025476">
    <property type="entry name" value="Helitron_helicase-like"/>
</dbReference>
<name>A0A4C1SS92_EUMVA</name>
<dbReference type="AlphaFoldDB" id="A0A4C1SS92"/>
<keyword evidence="1" id="KW-0732">Signal</keyword>
<dbReference type="PANTHER" id="PTHR45786:SF74">
    <property type="entry name" value="ATP-DEPENDENT DNA HELICASE"/>
    <property type="match status" value="1"/>
</dbReference>
<sequence>MRLFLIGAVLFTLSSKLHTVANQKDGKERNSPFCVMSSLSAATVVSSTTAHFRHTDIQYPVAHTIAQHGPQSNTQIVKIDHRSLPALIRQTGMECSSPLGRLFQSALEHMPSDDTLQYPLMFWQREDGYYFNIKMKNLLNGDETTKKVSSMNYYAYRLIIRQNADNYLLRFRRLLQQYCVDMYVKIETERLTFIRLNQAKLCSEKYIHLRDAISTEGNAANIGRLTILPATYIGSPRHMHEYAQDAMTYVRHYGRPNVFITFTCNPKWIEIVQLLLPEQTSSDRYDITTHVFRHKMRSLMNYIVKQRVFGDTRCYDIICAEIPDHEADPDLHDVVVTNMIHGPCGAINPQSPCMVDGKYSKQYPRTSTAETVTDNDGYLLYRRRSSDDNCRTITTKVKRMDFVVGNS</sequence>
<feature type="signal peptide" evidence="1">
    <location>
        <begin position="1"/>
        <end position="19"/>
    </location>
</feature>
<dbReference type="PANTHER" id="PTHR45786">
    <property type="entry name" value="DNA BINDING PROTEIN-LIKE"/>
    <property type="match status" value="1"/>
</dbReference>
<evidence type="ECO:0000259" key="2">
    <source>
        <dbReference type="Pfam" id="PF14214"/>
    </source>
</evidence>
<dbReference type="STRING" id="151549.A0A4C1SS92"/>
<accession>A0A4C1SS92</accession>